<dbReference type="EMBL" id="JACIID010000001">
    <property type="protein sequence ID" value="MBB4534282.1"/>
    <property type="molecule type" value="Genomic_DNA"/>
</dbReference>
<proteinExistence type="predicted"/>
<evidence type="ECO:0000259" key="2">
    <source>
        <dbReference type="Pfam" id="PF13518"/>
    </source>
</evidence>
<gene>
    <name evidence="3" type="ORF">GGE46_000991</name>
    <name evidence="4" type="ORF">GGE57_000991</name>
</gene>
<accession>A0A7W6Y632</accession>
<name>A0A7W6Y632_RHIET</name>
<dbReference type="GO" id="GO:0003677">
    <property type="term" value="F:DNA binding"/>
    <property type="evidence" value="ECO:0007669"/>
    <property type="project" value="UniProtKB-KW"/>
</dbReference>
<dbReference type="SUPFAM" id="SSF46689">
    <property type="entry name" value="Homeodomain-like"/>
    <property type="match status" value="1"/>
</dbReference>
<dbReference type="EMBL" id="JACIHU010000001">
    <property type="protein sequence ID" value="MBB4478450.1"/>
    <property type="molecule type" value="Genomic_DNA"/>
</dbReference>
<organism evidence="3 6">
    <name type="scientific">Rhizobium etli</name>
    <dbReference type="NCBI Taxonomy" id="29449"/>
    <lineage>
        <taxon>Bacteria</taxon>
        <taxon>Pseudomonadati</taxon>
        <taxon>Pseudomonadota</taxon>
        <taxon>Alphaproteobacteria</taxon>
        <taxon>Hyphomicrobiales</taxon>
        <taxon>Rhizobiaceae</taxon>
        <taxon>Rhizobium/Agrobacterium group</taxon>
        <taxon>Rhizobium</taxon>
    </lineage>
</organism>
<dbReference type="InterPro" id="IPR036388">
    <property type="entry name" value="WH-like_DNA-bd_sf"/>
</dbReference>
<evidence type="ECO:0000313" key="6">
    <source>
        <dbReference type="Proteomes" id="UP000557344"/>
    </source>
</evidence>
<dbReference type="Pfam" id="PF13518">
    <property type="entry name" value="HTH_28"/>
    <property type="match status" value="1"/>
</dbReference>
<evidence type="ECO:0000313" key="3">
    <source>
        <dbReference type="EMBL" id="MBB4478450.1"/>
    </source>
</evidence>
<evidence type="ECO:0000256" key="1">
    <source>
        <dbReference type="SAM" id="MobiDB-lite"/>
    </source>
</evidence>
<dbReference type="Proteomes" id="UP000523431">
    <property type="component" value="Unassembled WGS sequence"/>
</dbReference>
<feature type="domain" description="Insertion element IS150 protein InsJ-like helix-turn-helix" evidence="2">
    <location>
        <begin position="21"/>
        <end position="61"/>
    </location>
</feature>
<dbReference type="Gene3D" id="1.10.10.10">
    <property type="entry name" value="Winged helix-like DNA-binding domain superfamily/Winged helix DNA-binding domain"/>
    <property type="match status" value="1"/>
</dbReference>
<dbReference type="RefSeq" id="WP_246723258.1">
    <property type="nucleotide sequence ID" value="NZ_JACIHU010000001.1"/>
</dbReference>
<sequence>MDEAPEKHPGRPAHHPSDMQRRLVQMLASQGIPQPEICRVLGISAKTLRKHYRRELHIGASKLEAALIIHLYRLASGNGPVALKALVFLLRSRFGWSEFAPVAVARD</sequence>
<keyword evidence="3" id="KW-0238">DNA-binding</keyword>
<evidence type="ECO:0000313" key="5">
    <source>
        <dbReference type="Proteomes" id="UP000523431"/>
    </source>
</evidence>
<evidence type="ECO:0000313" key="4">
    <source>
        <dbReference type="EMBL" id="MBB4534282.1"/>
    </source>
</evidence>
<dbReference type="InterPro" id="IPR009057">
    <property type="entry name" value="Homeodomain-like_sf"/>
</dbReference>
<protein>
    <submittedName>
        <fullName evidence="3">DNA-binding CsgD family transcriptional regulator</fullName>
    </submittedName>
</protein>
<dbReference type="AlphaFoldDB" id="A0A7W6Y632"/>
<dbReference type="Proteomes" id="UP000557344">
    <property type="component" value="Unassembled WGS sequence"/>
</dbReference>
<dbReference type="InterPro" id="IPR055247">
    <property type="entry name" value="InsJ-like_HTH"/>
</dbReference>
<reference evidence="5 6" key="1">
    <citation type="submission" date="2020-08" db="EMBL/GenBank/DDBJ databases">
        <title>Genomic Encyclopedia of Type Strains, Phase IV (KMG-V): Genome sequencing to study the core and pangenomes of soil and plant-associated prokaryotes.</title>
        <authorList>
            <person name="Whitman W."/>
        </authorList>
    </citation>
    <scope>NUCLEOTIDE SEQUENCE [LARGE SCALE GENOMIC DNA]</scope>
    <source>
        <strain evidence="3 6">SEMIA 471</strain>
        <strain evidence="4 5">SEMIA 489</strain>
    </source>
</reference>
<comment type="caution">
    <text evidence="3">The sequence shown here is derived from an EMBL/GenBank/DDBJ whole genome shotgun (WGS) entry which is preliminary data.</text>
</comment>
<feature type="region of interest" description="Disordered" evidence="1">
    <location>
        <begin position="1"/>
        <end position="20"/>
    </location>
</feature>